<protein>
    <submittedName>
        <fullName evidence="2">Class I SAM-dependent methyltransferase</fullName>
    </submittedName>
</protein>
<dbReference type="InterPro" id="IPR029063">
    <property type="entry name" value="SAM-dependent_MTases_sf"/>
</dbReference>
<name>A0A4U1BBS7_9GAMM</name>
<evidence type="ECO:0000259" key="1">
    <source>
        <dbReference type="Pfam" id="PF08241"/>
    </source>
</evidence>
<gene>
    <name evidence="2" type="ORF">FCL40_11860</name>
</gene>
<organism evidence="2 3">
    <name type="scientific">Ferrimonas sediminicola</name>
    <dbReference type="NCBI Taxonomy" id="2569538"/>
    <lineage>
        <taxon>Bacteria</taxon>
        <taxon>Pseudomonadati</taxon>
        <taxon>Pseudomonadota</taxon>
        <taxon>Gammaproteobacteria</taxon>
        <taxon>Alteromonadales</taxon>
        <taxon>Ferrimonadaceae</taxon>
        <taxon>Ferrimonas</taxon>
    </lineage>
</organism>
<proteinExistence type="predicted"/>
<evidence type="ECO:0000313" key="2">
    <source>
        <dbReference type="EMBL" id="TKB48401.1"/>
    </source>
</evidence>
<keyword evidence="2" id="KW-0489">Methyltransferase</keyword>
<dbReference type="RefSeq" id="WP_136853512.1">
    <property type="nucleotide sequence ID" value="NZ_SWCI01000007.1"/>
</dbReference>
<dbReference type="EMBL" id="SWCI01000007">
    <property type="protein sequence ID" value="TKB48401.1"/>
    <property type="molecule type" value="Genomic_DNA"/>
</dbReference>
<dbReference type="Pfam" id="PF08241">
    <property type="entry name" value="Methyltransf_11"/>
    <property type="match status" value="1"/>
</dbReference>
<dbReference type="Gene3D" id="3.40.50.150">
    <property type="entry name" value="Vaccinia Virus protein VP39"/>
    <property type="match status" value="1"/>
</dbReference>
<reference evidence="2 3" key="1">
    <citation type="submission" date="2019-04" db="EMBL/GenBank/DDBJ databases">
        <authorList>
            <person name="Hwang J.C."/>
        </authorList>
    </citation>
    <scope>NUCLEOTIDE SEQUENCE [LARGE SCALE GENOMIC DNA]</scope>
    <source>
        <strain evidence="2 3">IMCC35001</strain>
    </source>
</reference>
<feature type="domain" description="Methyltransferase type 11" evidence="1">
    <location>
        <begin position="77"/>
        <end position="123"/>
    </location>
</feature>
<accession>A0A4U1BBS7</accession>
<dbReference type="AlphaFoldDB" id="A0A4U1BBS7"/>
<comment type="caution">
    <text evidence="2">The sequence shown here is derived from an EMBL/GenBank/DDBJ whole genome shotgun (WGS) entry which is preliminary data.</text>
</comment>
<evidence type="ECO:0000313" key="3">
    <source>
        <dbReference type="Proteomes" id="UP000305674"/>
    </source>
</evidence>
<dbReference type="Proteomes" id="UP000305674">
    <property type="component" value="Unassembled WGS sequence"/>
</dbReference>
<keyword evidence="2" id="KW-0808">Transferase</keyword>
<sequence>MRPAYSFDSITPPENWRQLPWGEWLQQQVAAGLDNWWPRLFGYHLVKLGPLAVDLNSRLCSIRHQVAIHDTGGDAWGEMDDLPLRCRSVDACIMPMVLDFHQDPHGVIREADRVLLEGGHLVIIGFNPVSPAGLGMLSPGCRKRYPWKGRMFTPSRVRDWLGVLGYQVVAQEPLAFSSLLWSPDRFLWPQQWMAQQTPSLASVYMLVARKMAVPMTPVRPRWRPRKRLVTSPAAVGRTVVNRRQR</sequence>
<dbReference type="InterPro" id="IPR013216">
    <property type="entry name" value="Methyltransf_11"/>
</dbReference>
<dbReference type="SUPFAM" id="SSF53335">
    <property type="entry name" value="S-adenosyl-L-methionine-dependent methyltransferases"/>
    <property type="match status" value="1"/>
</dbReference>
<dbReference type="GO" id="GO:0032259">
    <property type="term" value="P:methylation"/>
    <property type="evidence" value="ECO:0007669"/>
    <property type="project" value="UniProtKB-KW"/>
</dbReference>
<keyword evidence="3" id="KW-1185">Reference proteome</keyword>
<dbReference type="OrthoDB" id="6191410at2"/>
<dbReference type="GO" id="GO:0008757">
    <property type="term" value="F:S-adenosylmethionine-dependent methyltransferase activity"/>
    <property type="evidence" value="ECO:0007669"/>
    <property type="project" value="InterPro"/>
</dbReference>